<dbReference type="Proteomes" id="UP000183417">
    <property type="component" value="Unassembled WGS sequence"/>
</dbReference>
<dbReference type="Pfam" id="PF05721">
    <property type="entry name" value="PhyH"/>
    <property type="match status" value="1"/>
</dbReference>
<dbReference type="GO" id="GO:0016706">
    <property type="term" value="F:2-oxoglutarate-dependent dioxygenase activity"/>
    <property type="evidence" value="ECO:0007669"/>
    <property type="project" value="UniProtKB-ARBA"/>
</dbReference>
<keyword evidence="3" id="KW-0560">Oxidoreductase</keyword>
<gene>
    <name evidence="2" type="ORF">I6G47_10245</name>
    <name evidence="3" type="ORF">SAMN05421547_11567</name>
</gene>
<reference evidence="3 4" key="1">
    <citation type="submission" date="2016-10" db="EMBL/GenBank/DDBJ databases">
        <authorList>
            <person name="de Groot N.N."/>
        </authorList>
    </citation>
    <scope>NUCLEOTIDE SEQUENCE [LARGE SCALE GENOMIC DNA]</scope>
    <source>
        <strain evidence="3 4">LMG 24775</strain>
    </source>
</reference>
<comment type="cofactor">
    <cofactor evidence="1">
        <name>Fe(2+)</name>
        <dbReference type="ChEBI" id="CHEBI:29033"/>
    </cofactor>
</comment>
<evidence type="ECO:0000313" key="4">
    <source>
        <dbReference type="Proteomes" id="UP000183417"/>
    </source>
</evidence>
<evidence type="ECO:0000313" key="5">
    <source>
        <dbReference type="Proteomes" id="UP000595064"/>
    </source>
</evidence>
<evidence type="ECO:0000256" key="1">
    <source>
        <dbReference type="ARBA" id="ARBA00001954"/>
    </source>
</evidence>
<organism evidence="3 4">
    <name type="scientific">Delftia lacustris</name>
    <dbReference type="NCBI Taxonomy" id="558537"/>
    <lineage>
        <taxon>Bacteria</taxon>
        <taxon>Pseudomonadati</taxon>
        <taxon>Pseudomonadota</taxon>
        <taxon>Betaproteobacteria</taxon>
        <taxon>Burkholderiales</taxon>
        <taxon>Comamonadaceae</taxon>
        <taxon>Delftia</taxon>
    </lineage>
</organism>
<dbReference type="PANTHER" id="PTHR20883">
    <property type="entry name" value="PHYTANOYL-COA DIOXYGENASE DOMAIN CONTAINING 1"/>
    <property type="match status" value="1"/>
</dbReference>
<dbReference type="Gene3D" id="2.60.120.620">
    <property type="entry name" value="q2cbj1_9rhob like domain"/>
    <property type="match status" value="1"/>
</dbReference>
<name>A0A1H3RDE1_9BURK</name>
<dbReference type="KEGG" id="dla:I6G47_10245"/>
<dbReference type="AlphaFoldDB" id="A0A1H3RDE1"/>
<dbReference type="Proteomes" id="UP000595064">
    <property type="component" value="Chromosome"/>
</dbReference>
<evidence type="ECO:0000313" key="2">
    <source>
        <dbReference type="EMBL" id="QPS83412.1"/>
    </source>
</evidence>
<dbReference type="PANTHER" id="PTHR20883:SF48">
    <property type="entry name" value="ECTOINE DIOXYGENASE"/>
    <property type="match status" value="1"/>
</dbReference>
<dbReference type="InterPro" id="IPR008775">
    <property type="entry name" value="Phytyl_CoA_dOase-like"/>
</dbReference>
<dbReference type="EMBL" id="CP065748">
    <property type="protein sequence ID" value="QPS83412.1"/>
    <property type="molecule type" value="Genomic_DNA"/>
</dbReference>
<dbReference type="GO" id="GO:0005506">
    <property type="term" value="F:iron ion binding"/>
    <property type="evidence" value="ECO:0007669"/>
    <property type="project" value="UniProtKB-ARBA"/>
</dbReference>
<keyword evidence="5" id="KW-1185">Reference proteome</keyword>
<accession>A0A1H3RDE1</accession>
<protein>
    <submittedName>
        <fullName evidence="3">Phytanoyl-CoA dioxygenase (PhyH)</fullName>
    </submittedName>
    <submittedName>
        <fullName evidence="2">Phytanoyl-CoA dioxygenase family protein</fullName>
    </submittedName>
</protein>
<proteinExistence type="predicted"/>
<sequence>MLADALGMFEQQGFVIWPRPMEKGLLDSLVASVEAIQRHAQARTLDPALDELLVYEKDLPASKRAGLDGALTGNSIFIVGDPARFDEVFAETLHDAALVSAATTLLGVDEAVVHFMNVTIKNPGFGRSISWHRDYPNGYFCTRDSSFVRLMICLDGMSVESGATCFDAGTHRISDQEAQQQKVSGTWPTPDPADTVTVQCDPGQIVAIHPKVLHGGGMNTGSGMRRNVILQIGTLGAEPMTHAEESLTGIVIGAKGCREHLNR</sequence>
<reference evidence="2 5" key="2">
    <citation type="submission" date="2020-12" db="EMBL/GenBank/DDBJ databases">
        <title>FDA dAtabase for Regulatory Grade micrObial Sequences (FDA-ARGOS): Supporting development and validation of Infectious Disease Dx tests.</title>
        <authorList>
            <person name="Sproer C."/>
            <person name="Gronow S."/>
            <person name="Severitt S."/>
            <person name="Schroder I."/>
            <person name="Tallon L."/>
            <person name="Sadzewicz L."/>
            <person name="Zhao X."/>
            <person name="Boylan J."/>
            <person name="Ott S."/>
            <person name="Bowen H."/>
            <person name="Vavikolanu K."/>
            <person name="Mehta A."/>
            <person name="Aluvathingal J."/>
            <person name="Nadendla S."/>
            <person name="Lowell S."/>
            <person name="Myers T."/>
            <person name="Yan Y."/>
            <person name="Sichtig H."/>
        </authorList>
    </citation>
    <scope>NUCLEOTIDE SEQUENCE [LARGE SCALE GENOMIC DNA]</scope>
    <source>
        <strain evidence="2 5">FDAARGOS_890</strain>
    </source>
</reference>
<dbReference type="RefSeq" id="WP_016445218.1">
    <property type="nucleotide sequence ID" value="NZ_CP065748.1"/>
</dbReference>
<keyword evidence="3" id="KW-0223">Dioxygenase</keyword>
<evidence type="ECO:0000313" key="3">
    <source>
        <dbReference type="EMBL" id="SDZ23335.1"/>
    </source>
</evidence>
<dbReference type="EMBL" id="FNPE01000015">
    <property type="protein sequence ID" value="SDZ23335.1"/>
    <property type="molecule type" value="Genomic_DNA"/>
</dbReference>
<dbReference type="SUPFAM" id="SSF51197">
    <property type="entry name" value="Clavaminate synthase-like"/>
    <property type="match status" value="1"/>
</dbReference>
<dbReference type="GeneID" id="94693524"/>